<organism evidence="1 2">
    <name type="scientific">Streptomyces melanogenes</name>
    <dbReference type="NCBI Taxonomy" id="67326"/>
    <lineage>
        <taxon>Bacteria</taxon>
        <taxon>Bacillati</taxon>
        <taxon>Actinomycetota</taxon>
        <taxon>Actinomycetes</taxon>
        <taxon>Kitasatosporales</taxon>
        <taxon>Streptomycetaceae</taxon>
        <taxon>Streptomyces</taxon>
    </lineage>
</organism>
<keyword evidence="2" id="KW-1185">Reference proteome</keyword>
<dbReference type="Proteomes" id="UP001432060">
    <property type="component" value="Chromosome"/>
</dbReference>
<proteinExistence type="predicted"/>
<dbReference type="EMBL" id="CP109019">
    <property type="protein sequence ID" value="WUT84530.1"/>
    <property type="molecule type" value="Genomic_DNA"/>
</dbReference>
<reference evidence="1" key="1">
    <citation type="submission" date="2022-10" db="EMBL/GenBank/DDBJ databases">
        <title>The complete genomes of actinobacterial strains from the NBC collection.</title>
        <authorList>
            <person name="Joergensen T.S."/>
            <person name="Alvarez Arevalo M."/>
            <person name="Sterndorff E.B."/>
            <person name="Faurdal D."/>
            <person name="Vuksanovic O."/>
            <person name="Mourched A.-S."/>
            <person name="Charusanti P."/>
            <person name="Shaw S."/>
            <person name="Blin K."/>
            <person name="Weber T."/>
        </authorList>
    </citation>
    <scope>NUCLEOTIDE SEQUENCE</scope>
    <source>
        <strain evidence="1">NBC_00668</strain>
    </source>
</reference>
<accession>A0ABZ1XPB3</accession>
<sequence>MTDEPSGPEAAYASAPDIAAEIGWIAKQPGTPPTDALAGRAFRLRKAAALDRIALQEEATRPPDIATEAIATAVRAAEGLAAYDAEHGTLTFRGAELADADDFRAYVREEYRVWCRRIQ</sequence>
<dbReference type="RefSeq" id="WP_329400956.1">
    <property type="nucleotide sequence ID" value="NZ_CP109019.1"/>
</dbReference>
<evidence type="ECO:0000313" key="2">
    <source>
        <dbReference type="Proteomes" id="UP001432060"/>
    </source>
</evidence>
<gene>
    <name evidence="1" type="ORF">OG515_21240</name>
</gene>
<evidence type="ECO:0000313" key="1">
    <source>
        <dbReference type="EMBL" id="WUT84530.1"/>
    </source>
</evidence>
<name>A0ABZ1XPB3_9ACTN</name>
<protein>
    <submittedName>
        <fullName evidence="1">Uncharacterized protein</fullName>
    </submittedName>
</protein>